<feature type="compositionally biased region" description="Low complexity" evidence="9">
    <location>
        <begin position="321"/>
        <end position="331"/>
    </location>
</feature>
<dbReference type="InterPro" id="IPR033370">
    <property type="entry name" value="COG1"/>
</dbReference>
<keyword evidence="11" id="KW-1185">Reference proteome</keyword>
<keyword evidence="8" id="KW-0175">Coiled coil</keyword>
<evidence type="ECO:0000256" key="4">
    <source>
        <dbReference type="ARBA" id="ARBA00022448"/>
    </source>
</evidence>
<feature type="region of interest" description="Disordered" evidence="9">
    <location>
        <begin position="315"/>
        <end position="353"/>
    </location>
</feature>
<comment type="subcellular location">
    <subcellularLocation>
        <location evidence="1">Golgi apparatus membrane</location>
        <topology evidence="1">Peripheral membrane protein</topology>
    </subcellularLocation>
</comment>
<evidence type="ECO:0000313" key="10">
    <source>
        <dbReference type="EMBL" id="OCF31631.1"/>
    </source>
</evidence>
<evidence type="ECO:0000256" key="5">
    <source>
        <dbReference type="ARBA" id="ARBA00022927"/>
    </source>
</evidence>
<dbReference type="GO" id="GO:0000139">
    <property type="term" value="C:Golgi membrane"/>
    <property type="evidence" value="ECO:0007669"/>
    <property type="project" value="UniProtKB-SubCell"/>
</dbReference>
<protein>
    <recommendedName>
        <fullName evidence="3">Conserved oligomeric Golgi complex subunit 1</fullName>
    </recommendedName>
</protein>
<evidence type="ECO:0000256" key="7">
    <source>
        <dbReference type="ARBA" id="ARBA00023136"/>
    </source>
</evidence>
<feature type="compositionally biased region" description="Pro residues" evidence="9">
    <location>
        <begin position="8"/>
        <end position="19"/>
    </location>
</feature>
<name>A0A1B9GL12_9TREE</name>
<keyword evidence="4" id="KW-0813">Transport</keyword>
<keyword evidence="6" id="KW-0333">Golgi apparatus</keyword>
<gene>
    <name evidence="10" type="ORF">I316_06636</name>
</gene>
<evidence type="ECO:0000256" key="1">
    <source>
        <dbReference type="ARBA" id="ARBA00004395"/>
    </source>
</evidence>
<dbReference type="STRING" id="1296120.A0A1B9GL12"/>
<keyword evidence="7" id="KW-0472">Membrane</keyword>
<evidence type="ECO:0000256" key="6">
    <source>
        <dbReference type="ARBA" id="ARBA00023034"/>
    </source>
</evidence>
<reference evidence="10 11" key="1">
    <citation type="submission" date="2013-07" db="EMBL/GenBank/DDBJ databases">
        <title>The Genome Sequence of Cryptococcus heveanensis BCC8398.</title>
        <authorList>
            <consortium name="The Broad Institute Genome Sequencing Platform"/>
            <person name="Cuomo C."/>
            <person name="Litvintseva A."/>
            <person name="Chen Y."/>
            <person name="Heitman J."/>
            <person name="Sun S."/>
            <person name="Springer D."/>
            <person name="Dromer F."/>
            <person name="Young S.K."/>
            <person name="Zeng Q."/>
            <person name="Gargeya S."/>
            <person name="Fitzgerald M."/>
            <person name="Abouelleil A."/>
            <person name="Alvarado L."/>
            <person name="Berlin A.M."/>
            <person name="Chapman S.B."/>
            <person name="Dewar J."/>
            <person name="Goldberg J."/>
            <person name="Griggs A."/>
            <person name="Gujja S."/>
            <person name="Hansen M."/>
            <person name="Howarth C."/>
            <person name="Imamovic A."/>
            <person name="Larimer J."/>
            <person name="McCowan C."/>
            <person name="Murphy C."/>
            <person name="Pearson M."/>
            <person name="Priest M."/>
            <person name="Roberts A."/>
            <person name="Saif S."/>
            <person name="Shea T."/>
            <person name="Sykes S."/>
            <person name="Wortman J."/>
            <person name="Nusbaum C."/>
            <person name="Birren B."/>
        </authorList>
    </citation>
    <scope>NUCLEOTIDE SEQUENCE [LARGE SCALE GENOMIC DNA]</scope>
    <source>
        <strain evidence="10 11">BCC8398</strain>
    </source>
</reference>
<dbReference type="GO" id="GO:0006891">
    <property type="term" value="P:intra-Golgi vesicle-mediated transport"/>
    <property type="evidence" value="ECO:0007669"/>
    <property type="project" value="InterPro"/>
</dbReference>
<organism evidence="10 11">
    <name type="scientific">Kwoniella heveanensis BCC8398</name>
    <dbReference type="NCBI Taxonomy" id="1296120"/>
    <lineage>
        <taxon>Eukaryota</taxon>
        <taxon>Fungi</taxon>
        <taxon>Dikarya</taxon>
        <taxon>Basidiomycota</taxon>
        <taxon>Agaricomycotina</taxon>
        <taxon>Tremellomycetes</taxon>
        <taxon>Tremellales</taxon>
        <taxon>Cryptococcaceae</taxon>
        <taxon>Kwoniella</taxon>
    </lineage>
</organism>
<comment type="similarity">
    <text evidence="2">Belongs to the COG1 family.</text>
</comment>
<sequence>MSTRTTPGPAPYPSLPSYPVPESSRRSTRTSSFAHRPSIPEFNYRHSDRSFVTRGSIAPSVAETSTPTITGYRRRREKDGTSTPGTGGKEDWADLEPDEVFRRLPVNEVKRVEARMRSDALNKQSELRSMVGTRYRDLLTSATQITSLHSSSLRLSDSLREIARSCSNPDINITLDGEGSEAGEEEDVVNMLPVAAHMKLLLDAPEALYSFLAHHAFLNAAFLWLIARVVKEGLSNMPTEQNSAYLPLLQKQWETLLPFRAQIVQRATASLRTKDKLDPKSLSETLLSIILLDNLPISDALSLLLTQRTKAVRDTLQHAESSGPKSSLSPLKTRDRSNSRIQAANASREAAHERENISGVLTDAVHCLLETVVAAKAVFEKRKGKTLDGESMLEEMMRLVQKGETSLSSSQPPPARQNSHQRRASRLASISLPVPRPSPAANRPPVSAAQILQGLPSSQILLRHLPNSITGFTPFITPSSTPTLADRLNEWQKSSIGILQEAVPSWLSALKSVSDIWAVRTSLGRVLVEGDFERAIRNALEDQWGKRVSEVWDEKLKELVALAEKEVKNAEDAIRSVDTNADSFLFSDLVFPSAPAPSFSTTSQGTAFNTFRATVKNRINYRTPSLDNTLEILEDFAKTLRSDMYQLPDNLCKVYKGKAQTTLKEIVRVLEVILDEVGSGKSDAIEAELVVGRIALYLGKSSSFLGDIMSQDDRELEGIQDSLVSVHAKSTRRWRDRSIQEALIHLAPLFEAYRGPQEIRSSWPGEYPTSPSHAIMVSLQSLVASGQKLGIPPTLNLPIVSDALKAFVGSAKGLEGWKSQSSSSVEASAQAALDLGFLVHLSGEKVSSDEVIKRCLDKVSETYPPFGSELDNIIDQSVRRSQLLLYPLLSHLKTAPHTPSLGASRYTPDARNAALLRFGAPSAGVTGGGAGTTEFRSPVVLAKPGKRMGLLSIAA</sequence>
<evidence type="ECO:0000256" key="2">
    <source>
        <dbReference type="ARBA" id="ARBA00006653"/>
    </source>
</evidence>
<evidence type="ECO:0000256" key="8">
    <source>
        <dbReference type="SAM" id="Coils"/>
    </source>
</evidence>
<dbReference type="PANTHER" id="PTHR31658:SF0">
    <property type="entry name" value="CONSERVED OLIGOMERIC GOLGI COMPLEX SUBUNIT 1"/>
    <property type="match status" value="1"/>
</dbReference>
<dbReference type="Pfam" id="PF08700">
    <property type="entry name" value="VPS51_Exo84_N"/>
    <property type="match status" value="1"/>
</dbReference>
<feature type="region of interest" description="Disordered" evidence="9">
    <location>
        <begin position="401"/>
        <end position="444"/>
    </location>
</feature>
<evidence type="ECO:0000256" key="9">
    <source>
        <dbReference type="SAM" id="MobiDB-lite"/>
    </source>
</evidence>
<evidence type="ECO:0000256" key="3">
    <source>
        <dbReference type="ARBA" id="ARBA00020978"/>
    </source>
</evidence>
<feature type="region of interest" description="Disordered" evidence="9">
    <location>
        <begin position="62"/>
        <end position="94"/>
    </location>
</feature>
<dbReference type="GO" id="GO:0015031">
    <property type="term" value="P:protein transport"/>
    <property type="evidence" value="ECO:0007669"/>
    <property type="project" value="UniProtKB-KW"/>
</dbReference>
<feature type="coiled-coil region" evidence="8">
    <location>
        <begin position="553"/>
        <end position="580"/>
    </location>
</feature>
<accession>A0A1B9GL12</accession>
<dbReference type="AlphaFoldDB" id="A0A1B9GL12"/>
<dbReference type="GO" id="GO:0017119">
    <property type="term" value="C:Golgi transport complex"/>
    <property type="evidence" value="ECO:0007669"/>
    <property type="project" value="InterPro"/>
</dbReference>
<reference evidence="11" key="2">
    <citation type="submission" date="2013-12" db="EMBL/GenBank/DDBJ databases">
        <title>Evolution of pathogenesis and genome organization in the Tremellales.</title>
        <authorList>
            <person name="Cuomo C."/>
            <person name="Litvintseva A."/>
            <person name="Heitman J."/>
            <person name="Chen Y."/>
            <person name="Sun S."/>
            <person name="Springer D."/>
            <person name="Dromer F."/>
            <person name="Young S."/>
            <person name="Zeng Q."/>
            <person name="Chapman S."/>
            <person name="Gujja S."/>
            <person name="Saif S."/>
            <person name="Birren B."/>
        </authorList>
    </citation>
    <scope>NUCLEOTIDE SEQUENCE [LARGE SCALE GENOMIC DNA]</scope>
    <source>
        <strain evidence="11">BCC8398</strain>
    </source>
</reference>
<dbReference type="Proteomes" id="UP000092666">
    <property type="component" value="Unassembled WGS sequence"/>
</dbReference>
<feature type="region of interest" description="Disordered" evidence="9">
    <location>
        <begin position="1"/>
        <end position="41"/>
    </location>
</feature>
<proteinExistence type="inferred from homology"/>
<dbReference type="OrthoDB" id="46189at2759"/>
<keyword evidence="5" id="KW-0653">Protein transport</keyword>
<dbReference type="PANTHER" id="PTHR31658">
    <property type="entry name" value="CONSERVED OLIGOMERIC GOLGI COMPLEX SUBUNIT 1"/>
    <property type="match status" value="1"/>
</dbReference>
<evidence type="ECO:0000313" key="11">
    <source>
        <dbReference type="Proteomes" id="UP000092666"/>
    </source>
</evidence>
<dbReference type="EMBL" id="KV700132">
    <property type="protein sequence ID" value="OCF31631.1"/>
    <property type="molecule type" value="Genomic_DNA"/>
</dbReference>